<sequence length="198" mass="22429">MLSSDTPAPATAPTGRPTLDVAVVMRRERLHGPSSHWQPWRWTLDSVQPDEPGFGTGPRLLRDDGGAQQWLHPGFKVELFRDEAEGYHLNAITPTPCWFVLWRMDEEATLSTEPIPRPVVVTLSYYEAGRWLDAQETVEQVPAPAEVVDWVRAFVDEHYVIEPKRRRRPESFRSLVDRFGNAASVSTEKKRGRGAGDV</sequence>
<evidence type="ECO:0000313" key="1">
    <source>
        <dbReference type="EMBL" id="QFZ86802.1"/>
    </source>
</evidence>
<dbReference type="Proteomes" id="UP000326780">
    <property type="component" value="Chromosome"/>
</dbReference>
<evidence type="ECO:0000313" key="2">
    <source>
        <dbReference type="Proteomes" id="UP000326780"/>
    </source>
</evidence>
<gene>
    <name evidence="1" type="ORF">GFK26_30505</name>
</gene>
<organism evidence="1 2">
    <name type="scientific">Variovorax paradoxus</name>
    <dbReference type="NCBI Taxonomy" id="34073"/>
    <lineage>
        <taxon>Bacteria</taxon>
        <taxon>Pseudomonadati</taxon>
        <taxon>Pseudomonadota</taxon>
        <taxon>Betaproteobacteria</taxon>
        <taxon>Burkholderiales</taxon>
        <taxon>Comamonadaceae</taxon>
        <taxon>Variovorax</taxon>
    </lineage>
</organism>
<dbReference type="RefSeq" id="WP_153285252.1">
    <property type="nucleotide sequence ID" value="NZ_CP045644.1"/>
</dbReference>
<protein>
    <submittedName>
        <fullName evidence="1">DUF3305 domain-containing protein</fullName>
    </submittedName>
</protein>
<name>A0A5Q0MEH9_VARPD</name>
<dbReference type="AlphaFoldDB" id="A0A5Q0MEH9"/>
<dbReference type="Pfam" id="PF11749">
    <property type="entry name" value="DUF3305"/>
    <property type="match status" value="1"/>
</dbReference>
<dbReference type="InterPro" id="IPR021736">
    <property type="entry name" value="DUF3305"/>
</dbReference>
<accession>A0A5Q0MEH9</accession>
<reference evidence="1 2" key="1">
    <citation type="submission" date="2019-10" db="EMBL/GenBank/DDBJ databases">
        <title>Complete genome sequence of Variovorax paradoxus 5C-2.</title>
        <authorList>
            <person name="Gogoleva N.E."/>
            <person name="Balkin A.S."/>
        </authorList>
    </citation>
    <scope>NUCLEOTIDE SEQUENCE [LARGE SCALE GENOMIC DNA]</scope>
    <source>
        <strain evidence="1 2">5C-2</strain>
    </source>
</reference>
<dbReference type="EMBL" id="CP045644">
    <property type="protein sequence ID" value="QFZ86802.1"/>
    <property type="molecule type" value="Genomic_DNA"/>
</dbReference>
<proteinExistence type="predicted"/>